<dbReference type="Proteomes" id="UP000361836">
    <property type="component" value="Unassembled WGS sequence"/>
</dbReference>
<evidence type="ECO:0000313" key="2">
    <source>
        <dbReference type="EMBL" id="VWM01386.1"/>
    </source>
</evidence>
<sequence>MSKIREMLPGEYGLLDEFLYQAIHTEPGEPRPPRSVTADPALRAYVEGFGRAGDVAVCAEEGGEVVGAAWARLMRGYGFAGDGVPELAVSVLPGRDGAAARRA</sequence>
<protein>
    <recommendedName>
        <fullName evidence="5">GNAT family N-acetyltransferase</fullName>
    </recommendedName>
</protein>
<accession>A0A5K1JBA5</accession>
<evidence type="ECO:0000313" key="4">
    <source>
        <dbReference type="Proteomes" id="UP000361836"/>
    </source>
</evidence>
<dbReference type="InterPro" id="IPR016181">
    <property type="entry name" value="Acyl_CoA_acyltransferase"/>
</dbReference>
<dbReference type="AlphaFoldDB" id="A0A5K1JBA5"/>
<proteinExistence type="predicted"/>
<name>A0A5K1JBA5_9ACTN</name>
<dbReference type="EMBL" id="CABWIE010000022">
    <property type="protein sequence ID" value="VWL98805.1"/>
    <property type="molecule type" value="Genomic_DNA"/>
</dbReference>
<evidence type="ECO:0008006" key="5">
    <source>
        <dbReference type="Google" id="ProtNLM"/>
    </source>
</evidence>
<organism evidence="2 3">
    <name type="scientific">Collinsella aerofaciens</name>
    <dbReference type="NCBI Taxonomy" id="74426"/>
    <lineage>
        <taxon>Bacteria</taxon>
        <taxon>Bacillati</taxon>
        <taxon>Actinomycetota</taxon>
        <taxon>Coriobacteriia</taxon>
        <taxon>Coriobacteriales</taxon>
        <taxon>Coriobacteriaceae</taxon>
        <taxon>Collinsella</taxon>
    </lineage>
</organism>
<dbReference type="EMBL" id="CABWIH010000048">
    <property type="protein sequence ID" value="VWM01386.1"/>
    <property type="molecule type" value="Genomic_DNA"/>
</dbReference>
<gene>
    <name evidence="1" type="ORF">KCJAJFAP_02263</name>
    <name evidence="2" type="ORF">LMKDKBCB_02181</name>
</gene>
<evidence type="ECO:0000313" key="1">
    <source>
        <dbReference type="EMBL" id="VWL98805.1"/>
    </source>
</evidence>
<evidence type="ECO:0000313" key="3">
    <source>
        <dbReference type="Proteomes" id="UP000330807"/>
    </source>
</evidence>
<dbReference type="SUPFAM" id="SSF55729">
    <property type="entry name" value="Acyl-CoA N-acyltransferases (Nat)"/>
    <property type="match status" value="1"/>
</dbReference>
<dbReference type="Proteomes" id="UP000330807">
    <property type="component" value="Unassembled WGS sequence"/>
</dbReference>
<dbReference type="RefSeq" id="WP_152076700.1">
    <property type="nucleotide sequence ID" value="NZ_CAAKNU010000003.1"/>
</dbReference>
<keyword evidence="4" id="KW-1185">Reference proteome</keyword>
<reference evidence="3 4" key="1">
    <citation type="submission" date="2019-10" db="EMBL/GenBank/DDBJ databases">
        <authorList>
            <person name="Wolf R A."/>
        </authorList>
    </citation>
    <scope>NUCLEOTIDE SEQUENCE [LARGE SCALE GENOMIC DNA]</scope>
    <source>
        <strain evidence="2">Collinsella_aerofaciens_AK_138A</strain>
        <strain evidence="1">Collinsella_aerofaciens_MC2</strain>
    </source>
</reference>
<dbReference type="Gene3D" id="3.40.630.30">
    <property type="match status" value="1"/>
</dbReference>